<keyword evidence="7" id="KW-1185">Reference proteome</keyword>
<evidence type="ECO:0000256" key="4">
    <source>
        <dbReference type="PROSITE-ProRule" id="PRU00473"/>
    </source>
</evidence>
<evidence type="ECO:0000313" key="7">
    <source>
        <dbReference type="Proteomes" id="UP001163821"/>
    </source>
</evidence>
<dbReference type="Gene3D" id="3.30.1330.60">
    <property type="entry name" value="OmpA-like domain"/>
    <property type="match status" value="1"/>
</dbReference>
<proteinExistence type="predicted"/>
<dbReference type="Pfam" id="PF13432">
    <property type="entry name" value="TPR_16"/>
    <property type="match status" value="1"/>
</dbReference>
<dbReference type="Gene3D" id="1.25.40.10">
    <property type="entry name" value="Tetratricopeptide repeat domain"/>
    <property type="match status" value="1"/>
</dbReference>
<dbReference type="InterPro" id="IPR036737">
    <property type="entry name" value="OmpA-like_sf"/>
</dbReference>
<dbReference type="Gene3D" id="2.60.40.1120">
    <property type="entry name" value="Carboxypeptidase-like, regulatory domain"/>
    <property type="match status" value="1"/>
</dbReference>
<accession>A0AA41Y933</accession>
<comment type="subcellular location">
    <subcellularLocation>
        <location evidence="1">Cell outer membrane</location>
    </subcellularLocation>
</comment>
<dbReference type="GO" id="GO:0009279">
    <property type="term" value="C:cell outer membrane"/>
    <property type="evidence" value="ECO:0007669"/>
    <property type="project" value="UniProtKB-SubCell"/>
</dbReference>
<dbReference type="InterPro" id="IPR011990">
    <property type="entry name" value="TPR-like_helical_dom_sf"/>
</dbReference>
<dbReference type="Pfam" id="PF00691">
    <property type="entry name" value="OmpA"/>
    <property type="match status" value="1"/>
</dbReference>
<dbReference type="PRINTS" id="PR01021">
    <property type="entry name" value="OMPADOMAIN"/>
</dbReference>
<evidence type="ECO:0000256" key="3">
    <source>
        <dbReference type="ARBA" id="ARBA00023237"/>
    </source>
</evidence>
<dbReference type="InterPro" id="IPR006665">
    <property type="entry name" value="OmpA-like"/>
</dbReference>
<dbReference type="RefSeq" id="WP_282591810.1">
    <property type="nucleotide sequence ID" value="NZ_JAPAAF010000013.1"/>
</dbReference>
<dbReference type="InterPro" id="IPR006664">
    <property type="entry name" value="OMP_bac"/>
</dbReference>
<dbReference type="SUPFAM" id="SSF82171">
    <property type="entry name" value="DPP6 N-terminal domain-like"/>
    <property type="match status" value="1"/>
</dbReference>
<evidence type="ECO:0000259" key="5">
    <source>
        <dbReference type="PROSITE" id="PS51123"/>
    </source>
</evidence>
<dbReference type="PANTHER" id="PTHR30329:SF21">
    <property type="entry name" value="LIPOPROTEIN YIAD-RELATED"/>
    <property type="match status" value="1"/>
</dbReference>
<feature type="domain" description="OmpA-like" evidence="5">
    <location>
        <begin position="511"/>
        <end position="655"/>
    </location>
</feature>
<evidence type="ECO:0000256" key="2">
    <source>
        <dbReference type="ARBA" id="ARBA00023136"/>
    </source>
</evidence>
<dbReference type="Gene3D" id="2.120.10.60">
    <property type="entry name" value="Tricorn protease N-terminal domain"/>
    <property type="match status" value="1"/>
</dbReference>
<dbReference type="EMBL" id="JAPAAF010000013">
    <property type="protein sequence ID" value="MCW0483208.1"/>
    <property type="molecule type" value="Genomic_DNA"/>
</dbReference>
<sequence>MKHPFSAVVGLFALLLVLGACSARKTYQSALSAYEIGEYYRATEQFRRAYRKDQDPQHRREMAFLSADAYRKTGEYARAAIWYKNAIRRGYPDLKALLHYADCLRATQKFDEAVEVYQQYLDSVPGDVQAINGLDACRYIPEWEKKPSRYIVNPVRELNSKYHDFSPVFVGGRDNEILLTSTREGGTSKRQSSITGALYADLYRSEFQVQRQKWSPPLLIDESGIINTPDEEGAATLTPLGDQMLFTRCRYDRTKDMNAELFLAKMSRGDWSEPILLQLGGDSLMAAHPALSPDGNTLYFVSDRPGGYGQKDIWMAQKEGSNFSRPVNLGDKINTTGNEVFPTVDRDGNLYFSSDHHMGMGGLDVFMASKDEEGLWRVQNLKAPVNSPGDDFGMAFINSEDHRGLFASNRKGSRRDDVYSFYLPPKVFRAAGEIFDKETGQRIDGARIRIIGTDGTNLRMRADGGKFQLKLNPETEYVFAAFRDGYLNDKARETTIGLEDSKDFRVDLYLTPTDAPIRVNNINYEFGSADLTPGSRAALDSLVQLLELNPTITIELMAHTDHVGSDPFNFTLSQQRAQSVVDYLIEQGINPDRLVAKGYGETWPKKVTRELARQHDFLKRNDELTEAFINGLTPEQQEIAKAINRRTEFRVLSTDFQESFAPEPGE</sequence>
<keyword evidence="3" id="KW-0998">Cell outer membrane</keyword>
<dbReference type="SUPFAM" id="SSF103088">
    <property type="entry name" value="OmpA-like"/>
    <property type="match status" value="1"/>
</dbReference>
<dbReference type="PROSITE" id="PS51257">
    <property type="entry name" value="PROKAR_LIPOPROTEIN"/>
    <property type="match status" value="1"/>
</dbReference>
<dbReference type="Pfam" id="PF07676">
    <property type="entry name" value="PD40"/>
    <property type="match status" value="2"/>
</dbReference>
<comment type="caution">
    <text evidence="6">The sequence shown here is derived from an EMBL/GenBank/DDBJ whole genome shotgun (WGS) entry which is preliminary data.</text>
</comment>
<dbReference type="CDD" id="cd07185">
    <property type="entry name" value="OmpA_C-like"/>
    <property type="match status" value="1"/>
</dbReference>
<gene>
    <name evidence="6" type="ORF">N2K84_10735</name>
</gene>
<protein>
    <submittedName>
        <fullName evidence="6">OmpA family protein</fullName>
    </submittedName>
</protein>
<dbReference type="InterPro" id="IPR011659">
    <property type="entry name" value="WD40"/>
</dbReference>
<dbReference type="Proteomes" id="UP001163821">
    <property type="component" value="Unassembled WGS sequence"/>
</dbReference>
<organism evidence="6 7">
    <name type="scientific">Gaoshiqia sediminis</name>
    <dbReference type="NCBI Taxonomy" id="2986998"/>
    <lineage>
        <taxon>Bacteria</taxon>
        <taxon>Pseudomonadati</taxon>
        <taxon>Bacteroidota</taxon>
        <taxon>Bacteroidia</taxon>
        <taxon>Marinilabiliales</taxon>
        <taxon>Prolixibacteraceae</taxon>
        <taxon>Gaoshiqia</taxon>
    </lineage>
</organism>
<dbReference type="PANTHER" id="PTHR30329">
    <property type="entry name" value="STATOR ELEMENT OF FLAGELLAR MOTOR COMPLEX"/>
    <property type="match status" value="1"/>
</dbReference>
<dbReference type="SUPFAM" id="SSF48452">
    <property type="entry name" value="TPR-like"/>
    <property type="match status" value="1"/>
</dbReference>
<dbReference type="InterPro" id="IPR050330">
    <property type="entry name" value="Bact_OuterMem_StrucFunc"/>
</dbReference>
<name>A0AA41Y933_9BACT</name>
<evidence type="ECO:0000256" key="1">
    <source>
        <dbReference type="ARBA" id="ARBA00004442"/>
    </source>
</evidence>
<dbReference type="PROSITE" id="PS51123">
    <property type="entry name" value="OMPA_2"/>
    <property type="match status" value="1"/>
</dbReference>
<evidence type="ECO:0000313" key="6">
    <source>
        <dbReference type="EMBL" id="MCW0483208.1"/>
    </source>
</evidence>
<keyword evidence="2 4" id="KW-0472">Membrane</keyword>
<reference evidence="6" key="1">
    <citation type="submission" date="2022-10" db="EMBL/GenBank/DDBJ databases">
        <title>Gaoshiqiia sediminis gen. nov., sp. nov., isolated from coastal sediment.</title>
        <authorList>
            <person name="Yu W.X."/>
            <person name="Mu D.S."/>
            <person name="Du J.Z."/>
            <person name="Liang Y.Q."/>
        </authorList>
    </citation>
    <scope>NUCLEOTIDE SEQUENCE</scope>
    <source>
        <strain evidence="6">A06</strain>
    </source>
</reference>
<dbReference type="AlphaFoldDB" id="A0AA41Y933"/>